<accession>A0A3M7RQF1</accession>
<organism evidence="1 2">
    <name type="scientific">Brachionus plicatilis</name>
    <name type="common">Marine rotifer</name>
    <name type="synonym">Brachionus muelleri</name>
    <dbReference type="NCBI Taxonomy" id="10195"/>
    <lineage>
        <taxon>Eukaryota</taxon>
        <taxon>Metazoa</taxon>
        <taxon>Spiralia</taxon>
        <taxon>Gnathifera</taxon>
        <taxon>Rotifera</taxon>
        <taxon>Eurotatoria</taxon>
        <taxon>Monogononta</taxon>
        <taxon>Pseudotrocha</taxon>
        <taxon>Ploima</taxon>
        <taxon>Brachionidae</taxon>
        <taxon>Brachionus</taxon>
    </lineage>
</organism>
<evidence type="ECO:0000313" key="1">
    <source>
        <dbReference type="EMBL" id="RNA25518.1"/>
    </source>
</evidence>
<name>A0A3M7RQF1_BRAPC</name>
<dbReference type="EMBL" id="REGN01002910">
    <property type="protein sequence ID" value="RNA25518.1"/>
    <property type="molecule type" value="Genomic_DNA"/>
</dbReference>
<proteinExistence type="predicted"/>
<reference evidence="1 2" key="1">
    <citation type="journal article" date="2018" name="Sci. Rep.">
        <title>Genomic signatures of local adaptation to the degree of environmental predictability in rotifers.</title>
        <authorList>
            <person name="Franch-Gras L."/>
            <person name="Hahn C."/>
            <person name="Garcia-Roger E.M."/>
            <person name="Carmona M.J."/>
            <person name="Serra M."/>
            <person name="Gomez A."/>
        </authorList>
    </citation>
    <scope>NUCLEOTIDE SEQUENCE [LARGE SCALE GENOMIC DNA]</scope>
    <source>
        <strain evidence="1">HYR1</strain>
    </source>
</reference>
<keyword evidence="2" id="KW-1185">Reference proteome</keyword>
<dbReference type="Proteomes" id="UP000276133">
    <property type="component" value="Unassembled WGS sequence"/>
</dbReference>
<evidence type="ECO:0000313" key="2">
    <source>
        <dbReference type="Proteomes" id="UP000276133"/>
    </source>
</evidence>
<sequence length="142" mass="16370">MHAYTYDWEKFAIHKISNNSVNSGLNNIIDRFENCLAKDYPSELIFSDIIISWAGEVRVKVLKCISRIQLNGSGDQNTQKMSRSMSRFVLGEFGEFVFGEDNYLVNNFYVPTKLSSLFIKAKQKPTKLSYLFTIAINFFDNI</sequence>
<gene>
    <name evidence="1" type="ORF">BpHYR1_032941</name>
</gene>
<comment type="caution">
    <text evidence="1">The sequence shown here is derived from an EMBL/GenBank/DDBJ whole genome shotgun (WGS) entry which is preliminary data.</text>
</comment>
<dbReference type="AlphaFoldDB" id="A0A3M7RQF1"/>
<protein>
    <submittedName>
        <fullName evidence="1">Uncharacterized protein</fullName>
    </submittedName>
</protein>